<dbReference type="OMA" id="SHACANP"/>
<feature type="domain" description="BTB" evidence="8">
    <location>
        <begin position="14"/>
        <end position="68"/>
    </location>
</feature>
<comment type="subcellular location">
    <subcellularLocation>
        <location evidence="1">Nucleus</location>
    </subcellularLocation>
</comment>
<dbReference type="SMART" id="SM00355">
    <property type="entry name" value="ZnF_C2H2"/>
    <property type="match status" value="4"/>
</dbReference>
<evidence type="ECO:0000256" key="6">
    <source>
        <dbReference type="ARBA" id="ARBA00023242"/>
    </source>
</evidence>
<dbReference type="SUPFAM" id="SSF54695">
    <property type="entry name" value="POZ domain"/>
    <property type="match status" value="1"/>
</dbReference>
<keyword evidence="3" id="KW-0677">Repeat</keyword>
<dbReference type="Gene3D" id="3.30.710.10">
    <property type="entry name" value="Potassium Channel Kv1.1, Chain A"/>
    <property type="match status" value="1"/>
</dbReference>
<sequence length="533" mass="59308">NCHRSSGSGPLEDKVHSASLFYSGLLYSIFTNQLKCNLSVINLDPEINPERFRILLDFMYTSRLNLREGNIMAVMATAMYLQMEHIVDTCRKLIKASEAVMVPALKPPGKEFLNSWILMPQDIMAYRSCETVENNLPLRNTTGCESRAFAPSLYRSLSTLPASYPMYSHLPLSTERCSHACANPFPKEQTLPCNSARPVPSEYSLAPSLCHSNIYLPKEAIPEEAQSDMHYNGAEGPKLAAPSAQNAIPQKSDCQPNSPTESCISKNACILQASGSRSGKSPTDPKACNWKKYKFIVLNSLNQNAKSKGPEQAELGRLSPQAYPAPPTCQPPMEPGNLDLQSPRRLSVEDSTIPQASRLNNMSLTCTSCGFQSPQHTEVCLHTAGPTFPEMGEAQSEYWDSSCGEKPYPCNICGAQFNRQANLKTHIRIHSGEKPYKCETCGARFVQVAHLRAHVLIHAGEQPYPCEICGTRFQHLQTLKSHLCIHTGERPYLYCKKCNLHFCHKSQLRLHLHQEVQYHVSTANLPLELPKAC</sequence>
<dbReference type="Pfam" id="PF00651">
    <property type="entry name" value="BTB"/>
    <property type="match status" value="1"/>
</dbReference>
<keyword evidence="5" id="KW-0862">Zinc</keyword>
<evidence type="ECO:0000256" key="1">
    <source>
        <dbReference type="ARBA" id="ARBA00004123"/>
    </source>
</evidence>
<dbReference type="SUPFAM" id="SSF57667">
    <property type="entry name" value="beta-beta-alpha zinc fingers"/>
    <property type="match status" value="2"/>
</dbReference>
<protein>
    <recommendedName>
        <fullName evidence="12">BCL6B transcription repressor</fullName>
    </recommendedName>
</protein>
<dbReference type="PANTHER" id="PTHR24394:SF36">
    <property type="entry name" value="B-CELL LYMPHOMA 6 PROTEIN ISOFORM X1"/>
    <property type="match status" value="1"/>
</dbReference>
<dbReference type="Pfam" id="PF00096">
    <property type="entry name" value="zf-C2H2"/>
    <property type="match status" value="3"/>
</dbReference>
<evidence type="ECO:0000256" key="5">
    <source>
        <dbReference type="ARBA" id="ARBA00022833"/>
    </source>
</evidence>
<dbReference type="PROSITE" id="PS00028">
    <property type="entry name" value="ZINC_FINGER_C2H2_1"/>
    <property type="match status" value="3"/>
</dbReference>
<dbReference type="FunFam" id="3.30.160.60:FF:000446">
    <property type="entry name" value="Zinc finger protein"/>
    <property type="match status" value="1"/>
</dbReference>
<dbReference type="InterPro" id="IPR013087">
    <property type="entry name" value="Znf_C2H2_type"/>
</dbReference>
<dbReference type="SMART" id="SM00225">
    <property type="entry name" value="BTB"/>
    <property type="match status" value="1"/>
</dbReference>
<dbReference type="PANTHER" id="PTHR24394">
    <property type="entry name" value="ZINC FINGER PROTEIN"/>
    <property type="match status" value="1"/>
</dbReference>
<accession>A0A8C6RZ00</accession>
<dbReference type="Proteomes" id="UP000694381">
    <property type="component" value="Unassembled WGS sequence"/>
</dbReference>
<evidence type="ECO:0000256" key="2">
    <source>
        <dbReference type="ARBA" id="ARBA00022723"/>
    </source>
</evidence>
<evidence type="ECO:0000256" key="7">
    <source>
        <dbReference type="PROSITE-ProRule" id="PRU00042"/>
    </source>
</evidence>
<dbReference type="GO" id="GO:0008270">
    <property type="term" value="F:zinc ion binding"/>
    <property type="evidence" value="ECO:0007669"/>
    <property type="project" value="UniProtKB-KW"/>
</dbReference>
<dbReference type="Ensembl" id="ENSNGAT00000030842.1">
    <property type="protein sequence ID" value="ENSNGAP00000025124.1"/>
    <property type="gene ID" value="ENSNGAG00000023172.1"/>
</dbReference>
<feature type="domain" description="C2H2-type" evidence="9">
    <location>
        <begin position="408"/>
        <end position="435"/>
    </location>
</feature>
<feature type="domain" description="C2H2-type" evidence="9">
    <location>
        <begin position="464"/>
        <end position="491"/>
    </location>
</feature>
<evidence type="ECO:0000256" key="3">
    <source>
        <dbReference type="ARBA" id="ARBA00022737"/>
    </source>
</evidence>
<evidence type="ECO:0008006" key="12">
    <source>
        <dbReference type="Google" id="ProtNLM"/>
    </source>
</evidence>
<evidence type="ECO:0000313" key="10">
    <source>
        <dbReference type="Ensembl" id="ENSNGAP00000025124.1"/>
    </source>
</evidence>
<dbReference type="InterPro" id="IPR036236">
    <property type="entry name" value="Znf_C2H2_sf"/>
</dbReference>
<evidence type="ECO:0000259" key="9">
    <source>
        <dbReference type="PROSITE" id="PS50157"/>
    </source>
</evidence>
<name>A0A8C6RZ00_NANGA</name>
<dbReference type="PROSITE" id="PS50157">
    <property type="entry name" value="ZINC_FINGER_C2H2_2"/>
    <property type="match status" value="3"/>
</dbReference>
<evidence type="ECO:0000259" key="8">
    <source>
        <dbReference type="PROSITE" id="PS50097"/>
    </source>
</evidence>
<keyword evidence="6" id="KW-0539">Nucleus</keyword>
<dbReference type="GO" id="GO:0005634">
    <property type="term" value="C:nucleus"/>
    <property type="evidence" value="ECO:0007669"/>
    <property type="project" value="UniProtKB-SubCell"/>
</dbReference>
<feature type="domain" description="C2H2-type" evidence="9">
    <location>
        <begin position="436"/>
        <end position="463"/>
    </location>
</feature>
<dbReference type="InterPro" id="IPR000210">
    <property type="entry name" value="BTB/POZ_dom"/>
</dbReference>
<proteinExistence type="predicted"/>
<dbReference type="InterPro" id="IPR011333">
    <property type="entry name" value="SKP1/BTB/POZ_sf"/>
</dbReference>
<dbReference type="Gene3D" id="3.30.160.60">
    <property type="entry name" value="Classic Zinc Finger"/>
    <property type="match status" value="3"/>
</dbReference>
<organism evidence="10 11">
    <name type="scientific">Nannospalax galili</name>
    <name type="common">Northern Israeli blind subterranean mole rat</name>
    <name type="synonym">Spalax galili</name>
    <dbReference type="NCBI Taxonomy" id="1026970"/>
    <lineage>
        <taxon>Eukaryota</taxon>
        <taxon>Metazoa</taxon>
        <taxon>Chordata</taxon>
        <taxon>Craniata</taxon>
        <taxon>Vertebrata</taxon>
        <taxon>Euteleostomi</taxon>
        <taxon>Mammalia</taxon>
        <taxon>Eutheria</taxon>
        <taxon>Euarchontoglires</taxon>
        <taxon>Glires</taxon>
        <taxon>Rodentia</taxon>
        <taxon>Myomorpha</taxon>
        <taxon>Muroidea</taxon>
        <taxon>Spalacidae</taxon>
        <taxon>Spalacinae</taxon>
        <taxon>Nannospalax</taxon>
    </lineage>
</organism>
<reference evidence="10" key="2">
    <citation type="submission" date="2025-09" db="UniProtKB">
        <authorList>
            <consortium name="Ensembl"/>
        </authorList>
    </citation>
    <scope>IDENTIFICATION</scope>
</reference>
<evidence type="ECO:0000256" key="4">
    <source>
        <dbReference type="ARBA" id="ARBA00022771"/>
    </source>
</evidence>
<dbReference type="AlphaFoldDB" id="A0A8C6RZ00"/>
<keyword evidence="2" id="KW-0479">Metal-binding</keyword>
<keyword evidence="11" id="KW-1185">Reference proteome</keyword>
<dbReference type="GeneTree" id="ENSGT00940000156311"/>
<dbReference type="PROSITE" id="PS50097">
    <property type="entry name" value="BTB"/>
    <property type="match status" value="1"/>
</dbReference>
<evidence type="ECO:0000313" key="11">
    <source>
        <dbReference type="Proteomes" id="UP000694381"/>
    </source>
</evidence>
<reference evidence="10" key="1">
    <citation type="submission" date="2025-08" db="UniProtKB">
        <authorList>
            <consortium name="Ensembl"/>
        </authorList>
    </citation>
    <scope>IDENTIFICATION</scope>
</reference>
<dbReference type="FunFam" id="3.30.160.60:FF:000105">
    <property type="entry name" value="B-cell CLL/lymphoma 6, member B"/>
    <property type="match status" value="2"/>
</dbReference>
<keyword evidence="4 7" id="KW-0863">Zinc-finger</keyword>
<dbReference type="GO" id="GO:0000981">
    <property type="term" value="F:DNA-binding transcription factor activity, RNA polymerase II-specific"/>
    <property type="evidence" value="ECO:0007669"/>
    <property type="project" value="TreeGrafter"/>
</dbReference>